<feature type="transmembrane region" description="Helical" evidence="7">
    <location>
        <begin position="137"/>
        <end position="160"/>
    </location>
</feature>
<keyword evidence="4 7" id="KW-0812">Transmembrane</keyword>
<reference evidence="8 9" key="1">
    <citation type="submission" date="2020-01" db="EMBL/GenBank/DDBJ databases">
        <authorList>
            <person name="Gulvik C.A."/>
            <person name="Batra D.G."/>
        </authorList>
    </citation>
    <scope>NUCLEOTIDE SEQUENCE [LARGE SCALE GENOMIC DNA]</scope>
    <source>
        <strain evidence="8 9">W9323</strain>
    </source>
</reference>
<comment type="subcellular location">
    <subcellularLocation>
        <location evidence="1">Cell membrane</location>
        <topology evidence="1">Multi-pass membrane protein</topology>
    </subcellularLocation>
</comment>
<feature type="transmembrane region" description="Helical" evidence="7">
    <location>
        <begin position="63"/>
        <end position="88"/>
    </location>
</feature>
<proteinExistence type="predicted"/>
<evidence type="ECO:0000313" key="9">
    <source>
        <dbReference type="Proteomes" id="UP000503088"/>
    </source>
</evidence>
<dbReference type="Proteomes" id="UP000503088">
    <property type="component" value="Chromosome"/>
</dbReference>
<evidence type="ECO:0000256" key="1">
    <source>
        <dbReference type="ARBA" id="ARBA00004651"/>
    </source>
</evidence>
<keyword evidence="2" id="KW-0813">Transport</keyword>
<dbReference type="InterPro" id="IPR002528">
    <property type="entry name" value="MATE_fam"/>
</dbReference>
<evidence type="ECO:0000256" key="5">
    <source>
        <dbReference type="ARBA" id="ARBA00022989"/>
    </source>
</evidence>
<sequence length="206" mass="22983">MCSFLLAPFFFNKIVSQFGPQAVAGYGVAYRIQTMVILPAISLGAALGILLNHNLGAGRNEQIYSIFVKGILNTLGIYTVISALVYLFRQQIASSMIEDTLIQKYTSGYLEIVGLSYVLFGVILTTIIALEQINKGVLSLIIHLLYFFISITVSWILTVLFREISYFYWTISITNVVGGIIGIMFILSLMRKEYRKLGKEDKQIAG</sequence>
<evidence type="ECO:0000313" key="8">
    <source>
        <dbReference type="EMBL" id="QKG85903.1"/>
    </source>
</evidence>
<dbReference type="AlphaFoldDB" id="A0A7D3Y3T3"/>
<dbReference type="PANTHER" id="PTHR43549">
    <property type="entry name" value="MULTIDRUG RESISTANCE PROTEIN YPNP-RELATED"/>
    <property type="match status" value="1"/>
</dbReference>
<dbReference type="PANTHER" id="PTHR43549:SF2">
    <property type="entry name" value="MULTIDRUG RESISTANCE PROTEIN NORM-RELATED"/>
    <property type="match status" value="1"/>
</dbReference>
<dbReference type="EMBL" id="CP048104">
    <property type="protein sequence ID" value="QKG85903.1"/>
    <property type="molecule type" value="Genomic_DNA"/>
</dbReference>
<keyword evidence="5 7" id="KW-1133">Transmembrane helix</keyword>
<dbReference type="KEGG" id="kpul:GXN76_04795"/>
<dbReference type="RefSeq" id="WP_173225214.1">
    <property type="nucleotide sequence ID" value="NZ_CP048104.1"/>
</dbReference>
<name>A0A7D3Y3T3_9BACL</name>
<evidence type="ECO:0008006" key="10">
    <source>
        <dbReference type="Google" id="ProtNLM"/>
    </source>
</evidence>
<dbReference type="GO" id="GO:0005886">
    <property type="term" value="C:plasma membrane"/>
    <property type="evidence" value="ECO:0007669"/>
    <property type="project" value="UniProtKB-SubCell"/>
</dbReference>
<evidence type="ECO:0000256" key="6">
    <source>
        <dbReference type="ARBA" id="ARBA00023136"/>
    </source>
</evidence>
<feature type="transmembrane region" description="Helical" evidence="7">
    <location>
        <begin position="32"/>
        <end position="51"/>
    </location>
</feature>
<evidence type="ECO:0000256" key="2">
    <source>
        <dbReference type="ARBA" id="ARBA00022448"/>
    </source>
</evidence>
<feature type="transmembrane region" description="Helical" evidence="7">
    <location>
        <begin position="108"/>
        <end position="130"/>
    </location>
</feature>
<evidence type="ECO:0000256" key="4">
    <source>
        <dbReference type="ARBA" id="ARBA00022692"/>
    </source>
</evidence>
<dbReference type="InterPro" id="IPR052031">
    <property type="entry name" value="Membrane_Transporter-Flippase"/>
</dbReference>
<gene>
    <name evidence="8" type="ORF">GXN76_04795</name>
</gene>
<keyword evidence="9" id="KW-1185">Reference proteome</keyword>
<keyword evidence="6 7" id="KW-0472">Membrane</keyword>
<organism evidence="8 9">
    <name type="scientific">Kroppenstedtia pulmonis</name>
    <dbReference type="NCBI Taxonomy" id="1380685"/>
    <lineage>
        <taxon>Bacteria</taxon>
        <taxon>Bacillati</taxon>
        <taxon>Bacillota</taxon>
        <taxon>Bacilli</taxon>
        <taxon>Bacillales</taxon>
        <taxon>Thermoactinomycetaceae</taxon>
        <taxon>Kroppenstedtia</taxon>
    </lineage>
</organism>
<keyword evidence="3" id="KW-1003">Cell membrane</keyword>
<evidence type="ECO:0000256" key="3">
    <source>
        <dbReference type="ARBA" id="ARBA00022475"/>
    </source>
</evidence>
<dbReference type="GO" id="GO:0042910">
    <property type="term" value="F:xenobiotic transmembrane transporter activity"/>
    <property type="evidence" value="ECO:0007669"/>
    <property type="project" value="InterPro"/>
</dbReference>
<dbReference type="GO" id="GO:0015297">
    <property type="term" value="F:antiporter activity"/>
    <property type="evidence" value="ECO:0007669"/>
    <property type="project" value="InterPro"/>
</dbReference>
<feature type="transmembrane region" description="Helical" evidence="7">
    <location>
        <begin position="166"/>
        <end position="189"/>
    </location>
</feature>
<dbReference type="Pfam" id="PF01554">
    <property type="entry name" value="MatE"/>
    <property type="match status" value="1"/>
</dbReference>
<evidence type="ECO:0000256" key="7">
    <source>
        <dbReference type="SAM" id="Phobius"/>
    </source>
</evidence>
<protein>
    <recommendedName>
        <fullName evidence="10">MATE family efflux transporter</fullName>
    </recommendedName>
</protein>
<accession>A0A7D3Y3T3</accession>